<dbReference type="AlphaFoldDB" id="Q72ZR6"/>
<dbReference type="KEGG" id="bca:BCE_4602"/>
<organism evidence="1 2">
    <name type="scientific">Bacillus cereus (strain ATCC 10987 / NRS 248)</name>
    <dbReference type="NCBI Taxonomy" id="222523"/>
    <lineage>
        <taxon>Bacteria</taxon>
        <taxon>Bacillati</taxon>
        <taxon>Bacillota</taxon>
        <taxon>Bacilli</taxon>
        <taxon>Bacillales</taxon>
        <taxon>Bacillaceae</taxon>
        <taxon>Bacillus</taxon>
        <taxon>Bacillus cereus group</taxon>
    </lineage>
</organism>
<protein>
    <recommendedName>
        <fullName evidence="3">Nucleoid-associated protein</fullName>
    </recommendedName>
</protein>
<proteinExistence type="predicted"/>
<evidence type="ECO:0000313" key="1">
    <source>
        <dbReference type="EMBL" id="AAS43503.1"/>
    </source>
</evidence>
<dbReference type="HOGENOM" id="CLU_780176_0_0_9"/>
<name>Q72ZR6_BACC1</name>
<accession>Q72ZR6</accession>
<evidence type="ECO:0008006" key="3">
    <source>
        <dbReference type="Google" id="ProtNLM"/>
    </source>
</evidence>
<sequence>MGNIEIKRVIAHHMDLGATKPTFLNNVIDISQEEMQDVIVFFGNHVKKALTTAQLKTCVFKNEDDEVYKYCKELAEDQSDDKLFVRVTRRMTIKLFYNMKRTSSTSSATLIFLHYFNVDSGKDYLGILKMDPNDGIELDPERVVFKVRKHMLPNVKERLHKSAFIKLDEKLFAEESHLYVLDKQQKMDGISKFFLEAFLNAKEVNSDKKTTAFFNTAVMEVARSEKVPNMFAIAKKVSDSMTEGKYIKVDSMLEEVLHDFIPGEEDRFDFIERVKQQMKKKNEDVQFEFTVEKEKEAISFLHNDDKSIQLRFKSILLGTDVFYDEEEDEDGNKFIVLKIREKNIESNFEFKK</sequence>
<reference evidence="1 2" key="1">
    <citation type="journal article" date="2004" name="Nucleic Acids Res.">
        <title>The genome sequence of Bacillus cereus ATCC 10987 reveals metabolic adaptations and a large plasmid related to Bacillus anthracis pXO1.</title>
        <authorList>
            <person name="Rasko D.A."/>
            <person name="Ravel J."/>
            <person name="Okstad O.A."/>
            <person name="Helgason E."/>
            <person name="Cer R.Z."/>
            <person name="Jiang L."/>
            <person name="Shores K.A."/>
            <person name="Fouts D.E."/>
            <person name="Tourasse N.J."/>
            <person name="Angiuoli S.V."/>
            <person name="Kolonay J."/>
            <person name="Nelson W.C."/>
            <person name="Kolsto A.-B."/>
            <person name="Fraser C.M."/>
            <person name="Read T.D."/>
        </authorList>
    </citation>
    <scope>NUCLEOTIDE SEQUENCE [LARGE SCALE GENOMIC DNA]</scope>
    <source>
        <strain evidence="2">ATCC 10987 / NRS 248</strain>
    </source>
</reference>
<dbReference type="DNASU" id="2751167"/>
<dbReference type="Pfam" id="PF04245">
    <property type="entry name" value="NA37"/>
    <property type="match status" value="1"/>
</dbReference>
<dbReference type="InterPro" id="IPR007358">
    <property type="entry name" value="Nucleoid_associated_NdpA"/>
</dbReference>
<evidence type="ECO:0000313" key="2">
    <source>
        <dbReference type="Proteomes" id="UP000002527"/>
    </source>
</evidence>
<dbReference type="GO" id="GO:0009295">
    <property type="term" value="C:nucleoid"/>
    <property type="evidence" value="ECO:0007669"/>
    <property type="project" value="InterPro"/>
</dbReference>
<dbReference type="EMBL" id="AE017194">
    <property type="protein sequence ID" value="AAS43503.1"/>
    <property type="molecule type" value="Genomic_DNA"/>
</dbReference>
<dbReference type="Proteomes" id="UP000002527">
    <property type="component" value="Chromosome"/>
</dbReference>
<gene>
    <name evidence="1" type="ordered locus">BCE_4602</name>
</gene>